<evidence type="ECO:0000256" key="1">
    <source>
        <dbReference type="ARBA" id="ARBA00004202"/>
    </source>
</evidence>
<comment type="subcellular location">
    <subcellularLocation>
        <location evidence="1">Cell membrane</location>
        <topology evidence="1">Peripheral membrane protein</topology>
    </subcellularLocation>
</comment>
<dbReference type="InterPro" id="IPR007554">
    <property type="entry name" value="Glycerophosphate_synth"/>
</dbReference>
<dbReference type="Gene3D" id="3.90.550.10">
    <property type="entry name" value="Spore Coat Polysaccharide Biosynthesis Protein SpsA, Chain A"/>
    <property type="match status" value="1"/>
</dbReference>
<organism evidence="8 9">
    <name type="scientific">Alkalibaculum sporogenes</name>
    <dbReference type="NCBI Taxonomy" id="2655001"/>
    <lineage>
        <taxon>Bacteria</taxon>
        <taxon>Bacillati</taxon>
        <taxon>Bacillota</taxon>
        <taxon>Clostridia</taxon>
        <taxon>Eubacteriales</taxon>
        <taxon>Eubacteriaceae</taxon>
        <taxon>Alkalibaculum</taxon>
    </lineage>
</organism>
<evidence type="ECO:0000256" key="2">
    <source>
        <dbReference type="ARBA" id="ARBA00010488"/>
    </source>
</evidence>
<keyword evidence="5" id="KW-0777">Teichoic acid biosynthesis</keyword>
<sequence length="921" mass="109457">MIEEIKISIIVPVYNVEKYLRKCLTSLVNQTLKEIEIIIINDGSPDNSHLIIEEFQNEYPTIIRSERIENNGVAGARNLALDMAKGEYIGFVDSDDYVDLRMFEELYNKVKRCSADISVCGYYIEKKGVINAKQLGNEYEYDQSVLENPNIFIEGTPYLWNKIFKREVIESHNIRFKKYKIFEDLLFTYEVFLKSEKIVKVDKSLYYYIKDREESVTATFSSKFDDVFLVMKELKEFYQKDNNFNVFEEYITYIALHHIYLRFTSQIEFSSILLKYRFVSSSFKFLDTEFPKWKENFYFDKNRKKNSNSGAIYWTAKSLKQTQIRKYAKKLSKAKVIKIGYRFQMKYDNSQVNEYNIFIDSQHGKDLNGNMFYIIKELLLNKSFEMYKIHIAVDESLIGEFQSKLTFYKLSNYELVVVDSDEFLVALTTAKYIFSDTSLPLYFIKKDEQVYLNTWHGTPLKTLGRKVNNDFYNIANLQKNFLMSDFLLYPSEYMMNTMIEDYMLYLKSNTILLCGYPRNAVFLNKESGAEIKVKDKQTIAYMPTWRGTLSDINNDNYFKELNDFFNEIEASLRDNQIFYLNVHPYVKDYIDISSFKKIKLFPKEYETYEFLNSCDILITDYSSVFFDFALTGKKIILFTYDEEEYLAERGLYFPLSELPFANVKDIKSLFEEINNDSITNYSDFIEKYCKYDKADVVQGICDMMILKRKTNINIVSTQKVKKNILIQSNNYLRIEENSNILELLSKNENSKYNIYLGYINSMLRKNKKFLLDIPDNVCYMGQLRSFPNISLSDKILKYMLIRFPKIYKLFNKKVDRVFLNELNRIYPNIDFEYLIMYNEKSIKRLYLFSYLDCFKVIYISSTKNLNRLYRLYDRYDKIIVNNIEIKDSISEYISESKIHVKESNTIDEFISEGIQTISHNI</sequence>
<dbReference type="InterPro" id="IPR029044">
    <property type="entry name" value="Nucleotide-diphossugar_trans"/>
</dbReference>
<dbReference type="RefSeq" id="WP_152804391.1">
    <property type="nucleotide sequence ID" value="NZ_WHNX01000014.1"/>
</dbReference>
<dbReference type="EMBL" id="WHNX01000014">
    <property type="protein sequence ID" value="MPW26161.1"/>
    <property type="molecule type" value="Genomic_DNA"/>
</dbReference>
<gene>
    <name evidence="8" type="ORF">GC105_10205</name>
</gene>
<evidence type="ECO:0000259" key="7">
    <source>
        <dbReference type="Pfam" id="PF00535"/>
    </source>
</evidence>
<proteinExistence type="inferred from homology"/>
<dbReference type="InterPro" id="IPR043148">
    <property type="entry name" value="TagF_C"/>
</dbReference>
<dbReference type="GO" id="GO:0047355">
    <property type="term" value="F:CDP-glycerol glycerophosphotransferase activity"/>
    <property type="evidence" value="ECO:0007669"/>
    <property type="project" value="InterPro"/>
</dbReference>
<dbReference type="Pfam" id="PF04464">
    <property type="entry name" value="Glyphos_transf"/>
    <property type="match status" value="1"/>
</dbReference>
<evidence type="ECO:0000256" key="4">
    <source>
        <dbReference type="ARBA" id="ARBA00022679"/>
    </source>
</evidence>
<dbReference type="SUPFAM" id="SSF53756">
    <property type="entry name" value="UDP-Glycosyltransferase/glycogen phosphorylase"/>
    <property type="match status" value="1"/>
</dbReference>
<feature type="domain" description="Glycosyltransferase 2-like" evidence="7">
    <location>
        <begin position="8"/>
        <end position="137"/>
    </location>
</feature>
<evidence type="ECO:0000313" key="8">
    <source>
        <dbReference type="EMBL" id="MPW26161.1"/>
    </source>
</evidence>
<dbReference type="GO" id="GO:0005886">
    <property type="term" value="C:plasma membrane"/>
    <property type="evidence" value="ECO:0007669"/>
    <property type="project" value="UniProtKB-SubCell"/>
</dbReference>
<dbReference type="PANTHER" id="PTHR37316:SF3">
    <property type="entry name" value="TEICHOIC ACID GLYCEROL-PHOSPHATE TRANSFERASE"/>
    <property type="match status" value="1"/>
</dbReference>
<dbReference type="AlphaFoldDB" id="A0A6A7KA22"/>
<dbReference type="InterPro" id="IPR001173">
    <property type="entry name" value="Glyco_trans_2-like"/>
</dbReference>
<evidence type="ECO:0000256" key="6">
    <source>
        <dbReference type="ARBA" id="ARBA00023136"/>
    </source>
</evidence>
<comment type="caution">
    <text evidence="8">The sequence shown here is derived from an EMBL/GenBank/DDBJ whole genome shotgun (WGS) entry which is preliminary data.</text>
</comment>
<dbReference type="GO" id="GO:0019350">
    <property type="term" value="P:teichoic acid biosynthetic process"/>
    <property type="evidence" value="ECO:0007669"/>
    <property type="project" value="UniProtKB-KW"/>
</dbReference>
<dbReference type="Gene3D" id="3.40.50.11820">
    <property type="match status" value="1"/>
</dbReference>
<protein>
    <submittedName>
        <fullName evidence="8">Glycosyltransferase</fullName>
    </submittedName>
</protein>
<dbReference type="PANTHER" id="PTHR37316">
    <property type="entry name" value="TEICHOIC ACID GLYCEROL-PHOSPHATE PRIMASE"/>
    <property type="match status" value="1"/>
</dbReference>
<dbReference type="SUPFAM" id="SSF53448">
    <property type="entry name" value="Nucleotide-diphospho-sugar transferases"/>
    <property type="match status" value="1"/>
</dbReference>
<evidence type="ECO:0000313" key="9">
    <source>
        <dbReference type="Proteomes" id="UP000440004"/>
    </source>
</evidence>
<dbReference type="Gene3D" id="3.40.50.12580">
    <property type="match status" value="1"/>
</dbReference>
<dbReference type="InterPro" id="IPR051612">
    <property type="entry name" value="Teichoic_Acid_Biosynth"/>
</dbReference>
<evidence type="ECO:0000256" key="3">
    <source>
        <dbReference type="ARBA" id="ARBA00022475"/>
    </source>
</evidence>
<dbReference type="InterPro" id="IPR043149">
    <property type="entry name" value="TagF_N"/>
</dbReference>
<keyword evidence="3" id="KW-1003">Cell membrane</keyword>
<dbReference type="Pfam" id="PF00535">
    <property type="entry name" value="Glycos_transf_2"/>
    <property type="match status" value="1"/>
</dbReference>
<dbReference type="CDD" id="cd00761">
    <property type="entry name" value="Glyco_tranf_GTA_type"/>
    <property type="match status" value="1"/>
</dbReference>
<accession>A0A6A7KA22</accession>
<keyword evidence="4 8" id="KW-0808">Transferase</keyword>
<dbReference type="Proteomes" id="UP000440004">
    <property type="component" value="Unassembled WGS sequence"/>
</dbReference>
<keyword evidence="9" id="KW-1185">Reference proteome</keyword>
<evidence type="ECO:0000256" key="5">
    <source>
        <dbReference type="ARBA" id="ARBA00022944"/>
    </source>
</evidence>
<reference evidence="8 9" key="1">
    <citation type="submission" date="2019-10" db="EMBL/GenBank/DDBJ databases">
        <title>Alkalibaculum tamaniensis sp.nov., a new alkaliphilic acetogen, isolated on methoxylated aromatics from a mud volcano.</title>
        <authorList>
            <person name="Khomyakova M.A."/>
            <person name="Merkel A.Y."/>
            <person name="Bonch-Osmolovskaya E.A."/>
            <person name="Slobodkin A.I."/>
        </authorList>
    </citation>
    <scope>NUCLEOTIDE SEQUENCE [LARGE SCALE GENOMIC DNA]</scope>
    <source>
        <strain evidence="8 9">M08DMB</strain>
    </source>
</reference>
<keyword evidence="6" id="KW-0472">Membrane</keyword>
<comment type="similarity">
    <text evidence="2">Belongs to the CDP-glycerol glycerophosphotransferase family.</text>
</comment>
<name>A0A6A7KA22_9FIRM</name>